<dbReference type="InterPro" id="IPR031959">
    <property type="entry name" value="DUF4779"/>
</dbReference>
<feature type="signal peptide" evidence="2">
    <location>
        <begin position="1"/>
        <end position="27"/>
    </location>
</feature>
<feature type="compositionally biased region" description="Basic residues" evidence="1">
    <location>
        <begin position="122"/>
        <end position="136"/>
    </location>
</feature>
<dbReference type="Proteomes" id="UP000192223">
    <property type="component" value="Unplaced"/>
</dbReference>
<accession>A0A1W4X1Y8</accession>
<organism evidence="3 4">
    <name type="scientific">Agrilus planipennis</name>
    <name type="common">Emerald ash borer</name>
    <name type="synonym">Agrilus marcopoli</name>
    <dbReference type="NCBI Taxonomy" id="224129"/>
    <lineage>
        <taxon>Eukaryota</taxon>
        <taxon>Metazoa</taxon>
        <taxon>Ecdysozoa</taxon>
        <taxon>Arthropoda</taxon>
        <taxon>Hexapoda</taxon>
        <taxon>Insecta</taxon>
        <taxon>Pterygota</taxon>
        <taxon>Neoptera</taxon>
        <taxon>Endopterygota</taxon>
        <taxon>Coleoptera</taxon>
        <taxon>Polyphaga</taxon>
        <taxon>Elateriformia</taxon>
        <taxon>Buprestoidea</taxon>
        <taxon>Buprestidae</taxon>
        <taxon>Agrilinae</taxon>
        <taxon>Agrilus</taxon>
    </lineage>
</organism>
<evidence type="ECO:0000256" key="2">
    <source>
        <dbReference type="SAM" id="SignalP"/>
    </source>
</evidence>
<evidence type="ECO:0000256" key="1">
    <source>
        <dbReference type="SAM" id="MobiDB-lite"/>
    </source>
</evidence>
<feature type="compositionally biased region" description="Basic and acidic residues" evidence="1">
    <location>
        <begin position="241"/>
        <end position="253"/>
    </location>
</feature>
<feature type="region of interest" description="Disordered" evidence="1">
    <location>
        <begin position="241"/>
        <end position="343"/>
    </location>
</feature>
<dbReference type="KEGG" id="apln:108740319"/>
<feature type="chain" id="PRO_5010691671" evidence="2">
    <location>
        <begin position="28"/>
        <end position="542"/>
    </location>
</feature>
<feature type="compositionally biased region" description="Basic residues" evidence="1">
    <location>
        <begin position="290"/>
        <end position="311"/>
    </location>
</feature>
<feature type="region of interest" description="Disordered" evidence="1">
    <location>
        <begin position="113"/>
        <end position="228"/>
    </location>
</feature>
<name>A0A1W4X1Y8_AGRPL</name>
<feature type="compositionally biased region" description="Basic and acidic residues" evidence="1">
    <location>
        <begin position="137"/>
        <end position="177"/>
    </location>
</feature>
<dbReference type="Pfam" id="PF16009">
    <property type="entry name" value="DUF4779"/>
    <property type="match status" value="1"/>
</dbReference>
<feature type="compositionally biased region" description="Basic and acidic residues" evidence="1">
    <location>
        <begin position="489"/>
        <end position="527"/>
    </location>
</feature>
<keyword evidence="2" id="KW-0732">Signal</keyword>
<dbReference type="RefSeq" id="XP_018330104.1">
    <property type="nucleotide sequence ID" value="XM_018474602.2"/>
</dbReference>
<feature type="compositionally biased region" description="Basic and acidic residues" evidence="1">
    <location>
        <begin position="197"/>
        <end position="210"/>
    </location>
</feature>
<feature type="compositionally biased region" description="Basic and acidic residues" evidence="1">
    <location>
        <begin position="312"/>
        <end position="321"/>
    </location>
</feature>
<protein>
    <submittedName>
        <fullName evidence="4">RNA-binding motif protein, X-linked-like-3</fullName>
    </submittedName>
</protein>
<keyword evidence="3" id="KW-1185">Reference proteome</keyword>
<proteinExistence type="predicted"/>
<dbReference type="InParanoid" id="A0A1W4X1Y8"/>
<dbReference type="GeneID" id="108740319"/>
<gene>
    <name evidence="4" type="primary">LOC108740319</name>
</gene>
<feature type="compositionally biased region" description="Basic residues" evidence="1">
    <location>
        <begin position="211"/>
        <end position="223"/>
    </location>
</feature>
<evidence type="ECO:0000313" key="4">
    <source>
        <dbReference type="RefSeq" id="XP_018330104.1"/>
    </source>
</evidence>
<feature type="region of interest" description="Disordered" evidence="1">
    <location>
        <begin position="489"/>
        <end position="542"/>
    </location>
</feature>
<evidence type="ECO:0000313" key="3">
    <source>
        <dbReference type="Proteomes" id="UP000192223"/>
    </source>
</evidence>
<feature type="compositionally biased region" description="Basic residues" evidence="1">
    <location>
        <begin position="254"/>
        <end position="280"/>
    </location>
</feature>
<sequence length="542" mass="60502">MFYRKGNLVPFIFIYVFVVSFCGPARGASIRNGPLEDMEVSESQSRGVYMDALTQPYLYALAGLPLETPSFYSDDVEDSVVEGSEPVHQKTLAKPVAFSYYKNNEIPDLTAAATGGKAAPRAGHHHEKGGGRKHYSEHHAAHGEKGHKGYKGFHEHDKGAKGHHDKESHSGHYSDKGGHKKSHHHEDGYHGIHHKGDKGQKGAKYEESGKHSKGHSTKGGHNVHKNDVFEKKTVFYDEHHEGGESEKHGGFHSEKKHKKGAKRKGGRKKGGHHEAHHGKKGHYDKGGHYHEKKGHKKDGGHSSHHSHKEKYGKKDGRESHSKWGHKKGGKKSGAQKTHHHSPLAEQQQLLMVSPQHQMVETTNVPVANQDVYVTSAASPVSIHQEMYQVDPNRGPPMNQIYEVSQAVAPKQTEGPIVSHQQVYVQDGDNVYVANVENNPTEEAVPQPTETVEVKPREEIVVNEPSRSDNYYPPVYRGVDVYQEAKAHFDNIDGRSREEEQERDGDNNARERLSDEDASDSIRSEIKKAPPRKRLLIALHDAR</sequence>
<reference evidence="4" key="1">
    <citation type="submission" date="2025-08" db="UniProtKB">
        <authorList>
            <consortium name="RefSeq"/>
        </authorList>
    </citation>
    <scope>IDENTIFICATION</scope>
    <source>
        <tissue evidence="4">Entire body</tissue>
    </source>
</reference>
<dbReference type="AlphaFoldDB" id="A0A1W4X1Y8"/>